<protein>
    <submittedName>
        <fullName evidence="1">Uncharacterized protein</fullName>
    </submittedName>
</protein>
<sequence length="131" mass="13712">MDTADDVMPFVTAAIDAYGTGVLAKTSELAADTEVARGSRILQRVFGRGDAQAHRVIGRVAGAKPDDESGRAALRRAILAEFQADPLLRREVAAMLSRVPVTASGERSVAVGGHNSGLIVTGDANRIESAR</sequence>
<organism evidence="1">
    <name type="scientific">Nonomuraea gerenzanensis</name>
    <dbReference type="NCBI Taxonomy" id="93944"/>
    <lineage>
        <taxon>Bacteria</taxon>
        <taxon>Bacillati</taxon>
        <taxon>Actinomycetota</taxon>
        <taxon>Actinomycetes</taxon>
        <taxon>Streptosporangiales</taxon>
        <taxon>Streptosporangiaceae</taxon>
        <taxon>Nonomuraea</taxon>
    </lineage>
</organism>
<dbReference type="AlphaFoldDB" id="A0A1M4EFS4"/>
<gene>
    <name evidence="1" type="ORF">BN4615_P7082</name>
</gene>
<accession>A0A1M4EFS4</accession>
<proteinExistence type="predicted"/>
<dbReference type="RefSeq" id="WP_225266324.1">
    <property type="nucleotide sequence ID" value="NZ_CP084058.1"/>
</dbReference>
<evidence type="ECO:0000313" key="1">
    <source>
        <dbReference type="EMBL" id="SBO97566.1"/>
    </source>
</evidence>
<name>A0A1M4EFS4_9ACTN</name>
<reference evidence="1" key="1">
    <citation type="submission" date="2016-04" db="EMBL/GenBank/DDBJ databases">
        <authorList>
            <person name="Evans L.H."/>
            <person name="Alamgir A."/>
            <person name="Owens N."/>
            <person name="Weber N.D."/>
            <person name="Virtaneva K."/>
            <person name="Barbian K."/>
            <person name="Babar A."/>
            <person name="Rosenke K."/>
        </authorList>
    </citation>
    <scope>NUCLEOTIDE SEQUENCE</scope>
    <source>
        <strain evidence="1">Nono1</strain>
    </source>
</reference>
<dbReference type="EMBL" id="LT559118">
    <property type="protein sequence ID" value="SBO97566.1"/>
    <property type="molecule type" value="Genomic_DNA"/>
</dbReference>